<dbReference type="AlphaFoldDB" id="A0A6J4IPV7"/>
<sequence length="114" mass="12163">MYEFDIEYVLTSGQVMHGADPIKAASLEEATEIVGRLCDPHEGKGYIALPRRGRRKADAVVIVPKSSLLYCRVATAYEVEEDRLAGAAIGTSKAGGGRRAAEAITAGERGARID</sequence>
<organism evidence="2">
    <name type="scientific">uncultured Armatimonadetes bacterium</name>
    <dbReference type="NCBI Taxonomy" id="157466"/>
    <lineage>
        <taxon>Bacteria</taxon>
        <taxon>Bacillati</taxon>
        <taxon>Armatimonadota</taxon>
        <taxon>environmental samples</taxon>
    </lineage>
</organism>
<evidence type="ECO:0000313" key="2">
    <source>
        <dbReference type="EMBL" id="CAA9256545.1"/>
    </source>
</evidence>
<reference evidence="2" key="1">
    <citation type="submission" date="2020-02" db="EMBL/GenBank/DDBJ databases">
        <authorList>
            <person name="Meier V. D."/>
        </authorList>
    </citation>
    <scope>NUCLEOTIDE SEQUENCE</scope>
    <source>
        <strain evidence="2">AVDCRST_MAG63</strain>
    </source>
</reference>
<proteinExistence type="predicted"/>
<name>A0A6J4IPV7_9BACT</name>
<feature type="region of interest" description="Disordered" evidence="1">
    <location>
        <begin position="92"/>
        <end position="114"/>
    </location>
</feature>
<accession>A0A6J4IPV7</accession>
<protein>
    <submittedName>
        <fullName evidence="2">Uncharacterized protein</fullName>
    </submittedName>
</protein>
<dbReference type="EMBL" id="CADCTO010000284">
    <property type="protein sequence ID" value="CAA9256545.1"/>
    <property type="molecule type" value="Genomic_DNA"/>
</dbReference>
<evidence type="ECO:0000256" key="1">
    <source>
        <dbReference type="SAM" id="MobiDB-lite"/>
    </source>
</evidence>
<gene>
    <name evidence="2" type="ORF">AVDCRST_MAG63-2203</name>
</gene>